<feature type="transmembrane region" description="Helical" evidence="8">
    <location>
        <begin position="456"/>
        <end position="477"/>
    </location>
</feature>
<dbReference type="PANTHER" id="PTHR43341:SF26">
    <property type="entry name" value="GENERAL AMINO ACID PERMEASE AGP3"/>
    <property type="match status" value="1"/>
</dbReference>
<organism evidence="10 11">
    <name type="scientific">Lasiodiplodia hormozganensis</name>
    <dbReference type="NCBI Taxonomy" id="869390"/>
    <lineage>
        <taxon>Eukaryota</taxon>
        <taxon>Fungi</taxon>
        <taxon>Dikarya</taxon>
        <taxon>Ascomycota</taxon>
        <taxon>Pezizomycotina</taxon>
        <taxon>Dothideomycetes</taxon>
        <taxon>Dothideomycetes incertae sedis</taxon>
        <taxon>Botryosphaeriales</taxon>
        <taxon>Botryosphaeriaceae</taxon>
        <taxon>Lasiodiplodia</taxon>
    </lineage>
</organism>
<comment type="caution">
    <text evidence="10">The sequence shown here is derived from an EMBL/GenBank/DDBJ whole genome shotgun (WGS) entry which is preliminary data.</text>
</comment>
<dbReference type="InterPro" id="IPR004841">
    <property type="entry name" value="AA-permease/SLC12A_dom"/>
</dbReference>
<dbReference type="AlphaFoldDB" id="A0AA39Z522"/>
<evidence type="ECO:0000256" key="5">
    <source>
        <dbReference type="ARBA" id="ARBA00022989"/>
    </source>
</evidence>
<feature type="transmembrane region" description="Helical" evidence="8">
    <location>
        <begin position="377"/>
        <end position="397"/>
    </location>
</feature>
<evidence type="ECO:0000256" key="2">
    <source>
        <dbReference type="ARBA" id="ARBA00022448"/>
    </source>
</evidence>
<protein>
    <submittedName>
        <fullName evidence="10">General amino acid permease AGP3</fullName>
    </submittedName>
</protein>
<proteinExistence type="predicted"/>
<evidence type="ECO:0000256" key="1">
    <source>
        <dbReference type="ARBA" id="ARBA00004141"/>
    </source>
</evidence>
<dbReference type="EMBL" id="JAUJDW010000002">
    <property type="protein sequence ID" value="KAK0664265.1"/>
    <property type="molecule type" value="Genomic_DNA"/>
</dbReference>
<keyword evidence="4" id="KW-0029">Amino-acid transport</keyword>
<keyword evidence="5 8" id="KW-1133">Transmembrane helix</keyword>
<keyword evidence="6 8" id="KW-0472">Membrane</keyword>
<dbReference type="InterPro" id="IPR050524">
    <property type="entry name" value="APC_YAT"/>
</dbReference>
<evidence type="ECO:0000256" key="8">
    <source>
        <dbReference type="SAM" id="Phobius"/>
    </source>
</evidence>
<evidence type="ECO:0000313" key="10">
    <source>
        <dbReference type="EMBL" id="KAK0664265.1"/>
    </source>
</evidence>
<name>A0AA39Z522_9PEZI</name>
<reference evidence="10" key="1">
    <citation type="submission" date="2023-06" db="EMBL/GenBank/DDBJ databases">
        <title>Multi-omics analyses reveal the molecular pathogenesis toolkit of Lasiodiplodia hormozganensis, a cross-kingdom pathogen.</title>
        <authorList>
            <person name="Felix C."/>
            <person name="Meneses R."/>
            <person name="Goncalves M.F.M."/>
            <person name="Tilleman L."/>
            <person name="Duarte A.S."/>
            <person name="Jorrin-Novo J.V."/>
            <person name="Van De Peer Y."/>
            <person name="Deforce D."/>
            <person name="Van Nieuwerburgh F."/>
            <person name="Esteves A.C."/>
            <person name="Alves A."/>
        </authorList>
    </citation>
    <scope>NUCLEOTIDE SEQUENCE</scope>
    <source>
        <strain evidence="10">CBS 339.90</strain>
    </source>
</reference>
<dbReference type="PROSITE" id="PS00218">
    <property type="entry name" value="AMINO_ACID_PERMEASE_1"/>
    <property type="match status" value="1"/>
</dbReference>
<dbReference type="Proteomes" id="UP001175001">
    <property type="component" value="Unassembled WGS sequence"/>
</dbReference>
<feature type="transmembrane region" description="Helical" evidence="8">
    <location>
        <begin position="58"/>
        <end position="79"/>
    </location>
</feature>
<evidence type="ECO:0000259" key="9">
    <source>
        <dbReference type="Pfam" id="PF00324"/>
    </source>
</evidence>
<evidence type="ECO:0000256" key="7">
    <source>
        <dbReference type="SAM" id="MobiDB-lite"/>
    </source>
</evidence>
<dbReference type="Pfam" id="PF00324">
    <property type="entry name" value="AA_permease"/>
    <property type="match status" value="1"/>
</dbReference>
<accession>A0AA39Z522</accession>
<feature type="domain" description="Amino acid permease/ SLC12A" evidence="9">
    <location>
        <begin position="57"/>
        <end position="506"/>
    </location>
</feature>
<keyword evidence="11" id="KW-1185">Reference proteome</keyword>
<sequence length="521" mass="56616">MSSDKKTDSNDADNGLKPMPSVEQGEVEQLGVEEGSVKPANSAREETGLKRDLAQRHLMMLAIGGVIGPGYFVGMGTGLSTAGPAGLLICFATVGALLWAVMQCLGELAAFLSTPGSFTDYTARFIDPAFGFALGWNYWFLWAGILMAEYNNLSLVLGFWQSAMPTWGWVLVFWFIFLSFTFLGVYTFGEAEFWLSAAKLLFIAAFFLCAILISSGAIGGEKIGFKFYKDPGAFADGAKGVFKIFVFAALQYSGTEMVGLTAGESANPVRDIPKAIRTVFYRILIIFVGGIFFLTITVPYNDPNLLSAGSKTARSPFVIAFTRVGATAGAHVVNAVILVTILSAVNGALYVGSRTLVGLAQQHQAPALFRWTNARGVPVPALVVTNATGFLSLLNLSSGAGEIYTWIVSITGVSTFITWAAICACQIRLRRAMRAQGVPLEDLPFRAQWGDRFTPWFGLGLSVFFIFFQGWTAFAPWDAETFVMNYVTIAIFITLAACWKVLKKSKWARSESADLWTGRRC</sequence>
<feature type="transmembrane region" description="Helical" evidence="8">
    <location>
        <begin position="200"/>
        <end position="220"/>
    </location>
</feature>
<dbReference type="Gene3D" id="1.20.1740.10">
    <property type="entry name" value="Amino acid/polyamine transporter I"/>
    <property type="match status" value="1"/>
</dbReference>
<gene>
    <name evidence="10" type="primary">AGP3_0</name>
    <name evidence="10" type="ORF">DIS24_g509</name>
</gene>
<keyword evidence="3 8" id="KW-0812">Transmembrane</keyword>
<feature type="transmembrane region" description="Helical" evidence="8">
    <location>
        <begin position="403"/>
        <end position="425"/>
    </location>
</feature>
<dbReference type="InterPro" id="IPR004840">
    <property type="entry name" value="Amino_acid_permease_CS"/>
</dbReference>
<feature type="transmembrane region" description="Helical" evidence="8">
    <location>
        <begin position="167"/>
        <end position="188"/>
    </location>
</feature>
<feature type="transmembrane region" description="Helical" evidence="8">
    <location>
        <begin position="483"/>
        <end position="502"/>
    </location>
</feature>
<feature type="region of interest" description="Disordered" evidence="7">
    <location>
        <begin position="1"/>
        <end position="47"/>
    </location>
</feature>
<keyword evidence="2" id="KW-0813">Transport</keyword>
<feature type="transmembrane region" description="Helical" evidence="8">
    <location>
        <begin position="279"/>
        <end position="300"/>
    </location>
</feature>
<feature type="compositionally biased region" description="Low complexity" evidence="7">
    <location>
        <begin position="21"/>
        <end position="34"/>
    </location>
</feature>
<comment type="subcellular location">
    <subcellularLocation>
        <location evidence="1">Membrane</location>
        <topology evidence="1">Multi-pass membrane protein</topology>
    </subcellularLocation>
</comment>
<feature type="transmembrane region" description="Helical" evidence="8">
    <location>
        <begin position="85"/>
        <end position="113"/>
    </location>
</feature>
<feature type="transmembrane region" description="Helical" evidence="8">
    <location>
        <begin position="320"/>
        <end position="345"/>
    </location>
</feature>
<dbReference type="PIRSF" id="PIRSF006060">
    <property type="entry name" value="AA_transporter"/>
    <property type="match status" value="1"/>
</dbReference>
<evidence type="ECO:0000313" key="11">
    <source>
        <dbReference type="Proteomes" id="UP001175001"/>
    </source>
</evidence>
<dbReference type="GO" id="GO:0015171">
    <property type="term" value="F:amino acid transmembrane transporter activity"/>
    <property type="evidence" value="ECO:0007669"/>
    <property type="project" value="TreeGrafter"/>
</dbReference>
<evidence type="ECO:0000256" key="6">
    <source>
        <dbReference type="ARBA" id="ARBA00023136"/>
    </source>
</evidence>
<evidence type="ECO:0000256" key="4">
    <source>
        <dbReference type="ARBA" id="ARBA00022970"/>
    </source>
</evidence>
<evidence type="ECO:0000256" key="3">
    <source>
        <dbReference type="ARBA" id="ARBA00022692"/>
    </source>
</evidence>
<dbReference type="GO" id="GO:0016020">
    <property type="term" value="C:membrane"/>
    <property type="evidence" value="ECO:0007669"/>
    <property type="project" value="UniProtKB-SubCell"/>
</dbReference>
<dbReference type="PANTHER" id="PTHR43341">
    <property type="entry name" value="AMINO ACID PERMEASE"/>
    <property type="match status" value="1"/>
</dbReference>
<dbReference type="FunFam" id="1.20.1740.10:FF:000001">
    <property type="entry name" value="Amino acid permease"/>
    <property type="match status" value="1"/>
</dbReference>